<comment type="caution">
    <text evidence="7">The sequence shown here is derived from an EMBL/GenBank/DDBJ whole genome shotgun (WGS) entry which is preliminary data.</text>
</comment>
<dbReference type="InterPro" id="IPR043136">
    <property type="entry name" value="B30.2/SPRY_sf"/>
</dbReference>
<dbReference type="CDD" id="cd12906">
    <property type="entry name" value="SPRY_SOCS1-2-4"/>
    <property type="match status" value="1"/>
</dbReference>
<evidence type="ECO:0000259" key="6">
    <source>
        <dbReference type="PROSITE" id="PS50225"/>
    </source>
</evidence>
<dbReference type="PROSITE" id="PS50225">
    <property type="entry name" value="SOCS"/>
    <property type="match status" value="1"/>
</dbReference>
<evidence type="ECO:0000313" key="8">
    <source>
        <dbReference type="Proteomes" id="UP000215335"/>
    </source>
</evidence>
<dbReference type="SMART" id="SM00969">
    <property type="entry name" value="SOCS_box"/>
    <property type="match status" value="1"/>
</dbReference>
<feature type="compositionally biased region" description="Low complexity" evidence="4">
    <location>
        <begin position="18"/>
        <end position="44"/>
    </location>
</feature>
<dbReference type="EMBL" id="NNAY01002599">
    <property type="protein sequence ID" value="OXU20963.1"/>
    <property type="molecule type" value="Genomic_DNA"/>
</dbReference>
<protein>
    <recommendedName>
        <fullName evidence="9">B30.2/SPRY domain-containing protein</fullName>
    </recommendedName>
</protein>
<dbReference type="PANTHER" id="PTHR12245">
    <property type="entry name" value="SPRY DOMAIN CONTAINING SOCS BOX PROTEIN"/>
    <property type="match status" value="1"/>
</dbReference>
<evidence type="ECO:0000256" key="1">
    <source>
        <dbReference type="ARBA" id="ARBA00004496"/>
    </source>
</evidence>
<dbReference type="FunFam" id="1.10.750.20:FF:000001">
    <property type="entry name" value="Ankyrin repeat and SOCS box containing 1"/>
    <property type="match status" value="1"/>
</dbReference>
<evidence type="ECO:0000313" key="7">
    <source>
        <dbReference type="EMBL" id="OXU20963.1"/>
    </source>
</evidence>
<dbReference type="Proteomes" id="UP000215335">
    <property type="component" value="Unassembled WGS sequence"/>
</dbReference>
<feature type="compositionally biased region" description="Basic residues" evidence="4">
    <location>
        <begin position="45"/>
        <end position="67"/>
    </location>
</feature>
<sequence length="417" mass="46919">SGSPRRVSTGQQQQQEASGATNNTTSATNTTNSSSGQQQQQQGNNHHHHHHLHHSSNHHHHHHHHHLYTASTNVRHTRNKLPITKQCSEHRHHPTRSHYRGHRGMNMGQKISGSVKSVSRESGAGAGGGVGGIGGGAAAYKSVVPRELAQDFSRPARLDVLLDMPPASRETQVHHSWNADDRSLNIFVKDDDKLTFHRHPVAQSTDCIRGKVGYTKGLHVWELHWSTRQRGTHAVVGVATADAPLHSVGYQSLVGNNELSWGWDLGRNKLYHDSKNNNGITYPALLKPEESFIVPDKFLVVLDMDEGTLAFVVEGQYLGVAFRGLKGRKLYPIVSAVWGHCEITMKYIGGLDPEPLPLMDLCRRVIRQRIGKERLEDKINELNLPLAMKTYLLYRDRRRHINYDHDYYDYNNHATPL</sequence>
<evidence type="ECO:0008006" key="9">
    <source>
        <dbReference type="Google" id="ProtNLM"/>
    </source>
</evidence>
<dbReference type="GO" id="GO:0043161">
    <property type="term" value="P:proteasome-mediated ubiquitin-dependent protein catabolic process"/>
    <property type="evidence" value="ECO:0007669"/>
    <property type="project" value="TreeGrafter"/>
</dbReference>
<dbReference type="SUPFAM" id="SSF49899">
    <property type="entry name" value="Concanavalin A-like lectins/glucanases"/>
    <property type="match status" value="1"/>
</dbReference>
<proteinExistence type="inferred from homology"/>
<comment type="subcellular location">
    <subcellularLocation>
        <location evidence="1">Cytoplasm</location>
    </subcellularLocation>
</comment>
<dbReference type="GO" id="GO:0019005">
    <property type="term" value="C:SCF ubiquitin ligase complex"/>
    <property type="evidence" value="ECO:0007669"/>
    <property type="project" value="TreeGrafter"/>
</dbReference>
<feature type="domain" description="B30.2/SPRY" evidence="5">
    <location>
        <begin position="155"/>
        <end position="352"/>
    </location>
</feature>
<dbReference type="InterPro" id="IPR036036">
    <property type="entry name" value="SOCS_box-like_dom_sf"/>
</dbReference>
<evidence type="ECO:0000256" key="3">
    <source>
        <dbReference type="ARBA" id="ARBA00022490"/>
    </source>
</evidence>
<dbReference type="AlphaFoldDB" id="A0A232ERG6"/>
<dbReference type="Pfam" id="PF07525">
    <property type="entry name" value="SOCS_box"/>
    <property type="match status" value="1"/>
</dbReference>
<feature type="compositionally biased region" description="Polar residues" evidence="4">
    <location>
        <begin position="1"/>
        <end position="17"/>
    </location>
</feature>
<evidence type="ECO:0000256" key="2">
    <source>
        <dbReference type="ARBA" id="ARBA00010910"/>
    </source>
</evidence>
<dbReference type="GO" id="GO:0035556">
    <property type="term" value="P:intracellular signal transduction"/>
    <property type="evidence" value="ECO:0007669"/>
    <property type="project" value="InterPro"/>
</dbReference>
<name>A0A232ERG6_9HYME</name>
<dbReference type="PANTHER" id="PTHR12245:SF11">
    <property type="entry name" value="PROTEIN GUSTAVUS"/>
    <property type="match status" value="1"/>
</dbReference>
<feature type="non-terminal residue" evidence="7">
    <location>
        <position position="1"/>
    </location>
</feature>
<dbReference type="SUPFAM" id="SSF158235">
    <property type="entry name" value="SOCS box-like"/>
    <property type="match status" value="1"/>
</dbReference>
<dbReference type="InterPro" id="IPR013320">
    <property type="entry name" value="ConA-like_dom_sf"/>
</dbReference>
<accession>A0A232ERG6</accession>
<dbReference type="GO" id="GO:0005737">
    <property type="term" value="C:cytoplasm"/>
    <property type="evidence" value="ECO:0007669"/>
    <property type="project" value="UniProtKB-SubCell"/>
</dbReference>
<dbReference type="Gene3D" id="1.10.750.20">
    <property type="entry name" value="SOCS box"/>
    <property type="match status" value="1"/>
</dbReference>
<dbReference type="FunFam" id="2.60.120.920:FF:000007">
    <property type="entry name" value="SPRY domain-containing SOCS box protein 1"/>
    <property type="match status" value="1"/>
</dbReference>
<dbReference type="InterPro" id="IPR001496">
    <property type="entry name" value="SOCS_box"/>
</dbReference>
<reference evidence="7 8" key="1">
    <citation type="journal article" date="2017" name="Curr. Biol.">
        <title>The Evolution of Venom by Co-option of Single-Copy Genes.</title>
        <authorList>
            <person name="Martinson E.O."/>
            <person name="Mrinalini"/>
            <person name="Kelkar Y.D."/>
            <person name="Chang C.H."/>
            <person name="Werren J.H."/>
        </authorList>
    </citation>
    <scope>NUCLEOTIDE SEQUENCE [LARGE SCALE GENOMIC DNA]</scope>
    <source>
        <strain evidence="7 8">Alberta</strain>
        <tissue evidence="7">Whole body</tissue>
    </source>
</reference>
<evidence type="ECO:0000256" key="4">
    <source>
        <dbReference type="SAM" id="MobiDB-lite"/>
    </source>
</evidence>
<dbReference type="Gene3D" id="2.60.120.920">
    <property type="match status" value="1"/>
</dbReference>
<dbReference type="OrthoDB" id="5547302at2759"/>
<feature type="region of interest" description="Disordered" evidence="4">
    <location>
        <begin position="1"/>
        <end position="107"/>
    </location>
</feature>
<dbReference type="STRING" id="543379.A0A232ERG6"/>
<dbReference type="SMART" id="SM00449">
    <property type="entry name" value="SPRY"/>
    <property type="match status" value="1"/>
</dbReference>
<feature type="domain" description="SOCS box" evidence="6">
    <location>
        <begin position="342"/>
        <end position="398"/>
    </location>
</feature>
<keyword evidence="3" id="KW-0963">Cytoplasm</keyword>
<dbReference type="InterPro" id="IPR050672">
    <property type="entry name" value="FBXO45-Fsn/SPSB_families"/>
</dbReference>
<gene>
    <name evidence="7" type="ORF">TSAR_008854</name>
</gene>
<comment type="similarity">
    <text evidence="2">Belongs to the SPSB family.</text>
</comment>
<dbReference type="PROSITE" id="PS50188">
    <property type="entry name" value="B302_SPRY"/>
    <property type="match status" value="1"/>
</dbReference>
<dbReference type="Pfam" id="PF00622">
    <property type="entry name" value="SPRY"/>
    <property type="match status" value="1"/>
</dbReference>
<dbReference type="InterPro" id="IPR001870">
    <property type="entry name" value="B30.2/SPRY"/>
</dbReference>
<keyword evidence="8" id="KW-1185">Reference proteome</keyword>
<dbReference type="InterPro" id="IPR003877">
    <property type="entry name" value="SPRY_dom"/>
</dbReference>
<feature type="compositionally biased region" description="Basic residues" evidence="4">
    <location>
        <begin position="90"/>
        <end position="103"/>
    </location>
</feature>
<organism evidence="7 8">
    <name type="scientific">Trichomalopsis sarcophagae</name>
    <dbReference type="NCBI Taxonomy" id="543379"/>
    <lineage>
        <taxon>Eukaryota</taxon>
        <taxon>Metazoa</taxon>
        <taxon>Ecdysozoa</taxon>
        <taxon>Arthropoda</taxon>
        <taxon>Hexapoda</taxon>
        <taxon>Insecta</taxon>
        <taxon>Pterygota</taxon>
        <taxon>Neoptera</taxon>
        <taxon>Endopterygota</taxon>
        <taxon>Hymenoptera</taxon>
        <taxon>Apocrita</taxon>
        <taxon>Proctotrupomorpha</taxon>
        <taxon>Chalcidoidea</taxon>
        <taxon>Pteromalidae</taxon>
        <taxon>Pteromalinae</taxon>
        <taxon>Trichomalopsis</taxon>
    </lineage>
</organism>
<evidence type="ECO:0000259" key="5">
    <source>
        <dbReference type="PROSITE" id="PS50188"/>
    </source>
</evidence>